<dbReference type="Pfam" id="PF12796">
    <property type="entry name" value="Ank_2"/>
    <property type="match status" value="3"/>
</dbReference>
<evidence type="ECO:0000256" key="6">
    <source>
        <dbReference type="ARBA" id="ARBA00023043"/>
    </source>
</evidence>
<evidence type="ECO:0000256" key="8">
    <source>
        <dbReference type="PROSITE-ProRule" id="PRU00023"/>
    </source>
</evidence>
<dbReference type="InterPro" id="IPR002110">
    <property type="entry name" value="Ankyrin_rpt"/>
</dbReference>
<dbReference type="EMBL" id="JAYMYQ010000006">
    <property type="protein sequence ID" value="KAK7324000.1"/>
    <property type="molecule type" value="Genomic_DNA"/>
</dbReference>
<feature type="domain" description="PGG" evidence="11">
    <location>
        <begin position="564"/>
        <end position="671"/>
    </location>
</feature>
<dbReference type="PANTHER" id="PTHR24186">
    <property type="entry name" value="PROTEIN PHOSPHATASE 1 REGULATORY SUBUNIT"/>
    <property type="match status" value="1"/>
</dbReference>
<evidence type="ECO:0000256" key="3">
    <source>
        <dbReference type="ARBA" id="ARBA00022692"/>
    </source>
</evidence>
<feature type="transmembrane region" description="Helical" evidence="10">
    <location>
        <begin position="609"/>
        <end position="633"/>
    </location>
</feature>
<evidence type="ECO:0000313" key="12">
    <source>
        <dbReference type="EMBL" id="KAK7324000.1"/>
    </source>
</evidence>
<feature type="repeat" description="ANK" evidence="8">
    <location>
        <begin position="197"/>
        <end position="218"/>
    </location>
</feature>
<dbReference type="Gene3D" id="1.25.40.20">
    <property type="entry name" value="Ankyrin repeat-containing domain"/>
    <property type="match status" value="1"/>
</dbReference>
<evidence type="ECO:0000256" key="10">
    <source>
        <dbReference type="SAM" id="Phobius"/>
    </source>
</evidence>
<name>A0AAN9KU55_CANGL</name>
<keyword evidence="6 8" id="KW-0040">ANK repeat</keyword>
<evidence type="ECO:0000256" key="4">
    <source>
        <dbReference type="ARBA" id="ARBA00022737"/>
    </source>
</evidence>
<feature type="region of interest" description="Disordered" evidence="9">
    <location>
        <begin position="1"/>
        <end position="25"/>
    </location>
</feature>
<proteinExistence type="predicted"/>
<dbReference type="Pfam" id="PF13962">
    <property type="entry name" value="PGG"/>
    <property type="match status" value="1"/>
</dbReference>
<keyword evidence="4" id="KW-0677">Repeat</keyword>
<keyword evidence="3 10" id="KW-0812">Transmembrane</keyword>
<dbReference type="SMART" id="SM00248">
    <property type="entry name" value="ANK"/>
    <property type="match status" value="9"/>
</dbReference>
<dbReference type="GO" id="GO:0005886">
    <property type="term" value="C:plasma membrane"/>
    <property type="evidence" value="ECO:0007669"/>
    <property type="project" value="UniProtKB-SubCell"/>
</dbReference>
<dbReference type="PROSITE" id="PS50088">
    <property type="entry name" value="ANK_REPEAT"/>
    <property type="match status" value="3"/>
</dbReference>
<keyword evidence="13" id="KW-1185">Reference proteome</keyword>
<gene>
    <name evidence="12" type="ORF">VNO77_27505</name>
</gene>
<evidence type="ECO:0000256" key="5">
    <source>
        <dbReference type="ARBA" id="ARBA00022989"/>
    </source>
</evidence>
<dbReference type="Proteomes" id="UP001367508">
    <property type="component" value="Unassembled WGS sequence"/>
</dbReference>
<feature type="transmembrane region" description="Helical" evidence="10">
    <location>
        <begin position="653"/>
        <end position="673"/>
    </location>
</feature>
<dbReference type="PROSITE" id="PS50297">
    <property type="entry name" value="ANK_REP_REGION"/>
    <property type="match status" value="3"/>
</dbReference>
<feature type="transmembrane region" description="Helical" evidence="10">
    <location>
        <begin position="679"/>
        <end position="703"/>
    </location>
</feature>
<comment type="subcellular location">
    <subcellularLocation>
        <location evidence="2">Cell membrane</location>
        <topology evidence="2">Peripheral membrane protein</topology>
        <orientation evidence="2">Cytoplasmic side</orientation>
    </subcellularLocation>
    <subcellularLocation>
        <location evidence="1">Membrane</location>
        <topology evidence="1">Multi-pass membrane protein</topology>
    </subcellularLocation>
</comment>
<evidence type="ECO:0000256" key="9">
    <source>
        <dbReference type="SAM" id="MobiDB-lite"/>
    </source>
</evidence>
<reference evidence="12 13" key="1">
    <citation type="submission" date="2024-01" db="EMBL/GenBank/DDBJ databases">
        <title>The genomes of 5 underutilized Papilionoideae crops provide insights into root nodulation and disease resistanc.</title>
        <authorList>
            <person name="Jiang F."/>
        </authorList>
    </citation>
    <scope>NUCLEOTIDE SEQUENCE [LARGE SCALE GENOMIC DNA]</scope>
    <source>
        <strain evidence="12">LVBAO_FW01</strain>
        <tissue evidence="12">Leaves</tissue>
    </source>
</reference>
<feature type="repeat" description="ANK" evidence="8">
    <location>
        <begin position="391"/>
        <end position="414"/>
    </location>
</feature>
<feature type="repeat" description="ANK" evidence="8">
    <location>
        <begin position="357"/>
        <end position="378"/>
    </location>
</feature>
<keyword evidence="7 10" id="KW-0472">Membrane</keyword>
<protein>
    <recommendedName>
        <fullName evidence="11">PGG domain-containing protein</fullName>
    </recommendedName>
</protein>
<evidence type="ECO:0000313" key="13">
    <source>
        <dbReference type="Proteomes" id="UP001367508"/>
    </source>
</evidence>
<dbReference type="PANTHER" id="PTHR24186:SF46">
    <property type="entry name" value="PROTEIN ACCELERATED CELL DEATH 6-LIKE"/>
    <property type="match status" value="1"/>
</dbReference>
<evidence type="ECO:0000256" key="2">
    <source>
        <dbReference type="ARBA" id="ARBA00004413"/>
    </source>
</evidence>
<sequence length="748" mass="84321">MGVQRKPQDSGVETSHTVDDDGINNIRYNSIDDQQELQGIRMKNSIAMDVDESNEKWKLDNMDGIPTDSASIDMDMMKGKKLRRKTDLQSRDPIKSCYEAYTLSDHVDMHKNLKLLLETYNLIKDLPTQANPNDKILSPEAENKTLELKSPMGNTLLHVAAMFGKDHLVEKITQPSQNFYSSDKGSYKKFMIEQNVNGDTALHLAAKAGHISIVKKLVVVYLNSFRVILDANIFMANNQGNTFLHEALYSGHQNLVNQVLFDEHDSCFQSLSFPEIKFYRRRSVYNTNRENKSILYLAIEAGYTELVDKLMASFYGCEFNFPEGKSIFLAAIFKRDLGILESILKRYSEWIHATDTEGRTVIHYAAATGYLEGVEYLLGKYSSCASARDKDGFLPIHLASDRGHVKIVQKLLEKEHCPYPEEMRDNNGRNILHLASQSGKCNVVTYILQSINPKLQEMMINEKDFNGNTPLHLATLCCHPKIVHALTWDKRVNLNLTNIKDQTPLDLRNEFSLENPSFRQRLTWTALKSAGAKHAHSLSPCYIKAPPQNTKSCWDEEAPNMDPYKDRINTLLLVSTLIITITFAAGFTLPGGTNGSGQDQGMALMLNQIWFKLFIFCITVSMYGALSVTITLIWAQLADLTLATLALKVAKPLLGVTLATLSLAFMAGLHLVISDLSWLATTTLALCVILILSLLFLYTLLWFPSKSRNIVARYFSYYPFLFLAWLVDSDEDNDIGKPTNYGDSIPQP</sequence>
<dbReference type="InterPro" id="IPR026961">
    <property type="entry name" value="PGG_dom"/>
</dbReference>
<feature type="transmembrane region" description="Helical" evidence="10">
    <location>
        <begin position="710"/>
        <end position="727"/>
    </location>
</feature>
<keyword evidence="5 10" id="KW-1133">Transmembrane helix</keyword>
<evidence type="ECO:0000256" key="1">
    <source>
        <dbReference type="ARBA" id="ARBA00004141"/>
    </source>
</evidence>
<evidence type="ECO:0000256" key="7">
    <source>
        <dbReference type="ARBA" id="ARBA00023136"/>
    </source>
</evidence>
<feature type="transmembrane region" description="Helical" evidence="10">
    <location>
        <begin position="570"/>
        <end position="589"/>
    </location>
</feature>
<evidence type="ECO:0000259" key="11">
    <source>
        <dbReference type="Pfam" id="PF13962"/>
    </source>
</evidence>
<organism evidence="12 13">
    <name type="scientific">Canavalia gladiata</name>
    <name type="common">Sword bean</name>
    <name type="synonym">Dolichos gladiatus</name>
    <dbReference type="NCBI Taxonomy" id="3824"/>
    <lineage>
        <taxon>Eukaryota</taxon>
        <taxon>Viridiplantae</taxon>
        <taxon>Streptophyta</taxon>
        <taxon>Embryophyta</taxon>
        <taxon>Tracheophyta</taxon>
        <taxon>Spermatophyta</taxon>
        <taxon>Magnoliopsida</taxon>
        <taxon>eudicotyledons</taxon>
        <taxon>Gunneridae</taxon>
        <taxon>Pentapetalae</taxon>
        <taxon>rosids</taxon>
        <taxon>fabids</taxon>
        <taxon>Fabales</taxon>
        <taxon>Fabaceae</taxon>
        <taxon>Papilionoideae</taxon>
        <taxon>50 kb inversion clade</taxon>
        <taxon>NPAAA clade</taxon>
        <taxon>indigoferoid/millettioid clade</taxon>
        <taxon>Phaseoleae</taxon>
        <taxon>Canavalia</taxon>
    </lineage>
</organism>
<dbReference type="SUPFAM" id="SSF48403">
    <property type="entry name" value="Ankyrin repeat"/>
    <property type="match status" value="2"/>
</dbReference>
<comment type="caution">
    <text evidence="12">The sequence shown here is derived from an EMBL/GenBank/DDBJ whole genome shotgun (WGS) entry which is preliminary data.</text>
</comment>
<dbReference type="AlphaFoldDB" id="A0AAN9KU55"/>
<accession>A0AAN9KU55</accession>
<dbReference type="InterPro" id="IPR036770">
    <property type="entry name" value="Ankyrin_rpt-contain_sf"/>
</dbReference>